<evidence type="ECO:0000313" key="3">
    <source>
        <dbReference type="Proteomes" id="UP000831091"/>
    </source>
</evidence>
<dbReference type="Proteomes" id="UP000831091">
    <property type="component" value="Segment"/>
</dbReference>
<sequence>MILSGSSAIMTRTLDAPMNYGFVTAWAVSVTYFIYDSEIGKNAIKRKSPVTHSKELGNSACDAITMAVITSLSFTGVFPKRTGAAWSDWS</sequence>
<keyword evidence="1" id="KW-0812">Transmembrane</keyword>
<organism evidence="2 3">
    <name type="scientific">Stenotrophomonas phage vB_SmeS_BUCT705</name>
    <dbReference type="NCBI Taxonomy" id="2924899"/>
    <lineage>
        <taxon>Viruses</taxon>
        <taxon>Duplodnaviria</taxon>
        <taxon>Heunggongvirae</taxon>
        <taxon>Uroviricota</taxon>
        <taxon>Caudoviricetes</taxon>
        <taxon>Drexlerviridae</taxon>
        <taxon>Webervirus</taxon>
        <taxon>Webervirus BUCT705</taxon>
    </lineage>
</organism>
<dbReference type="EMBL" id="OM735690">
    <property type="protein sequence ID" value="UNY50317.1"/>
    <property type="molecule type" value="Genomic_DNA"/>
</dbReference>
<evidence type="ECO:0000256" key="1">
    <source>
        <dbReference type="SAM" id="Phobius"/>
    </source>
</evidence>
<accession>A0AAE9GD59</accession>
<feature type="transmembrane region" description="Helical" evidence="1">
    <location>
        <begin position="18"/>
        <end position="35"/>
    </location>
</feature>
<keyword evidence="1" id="KW-0472">Membrane</keyword>
<reference evidence="2 3" key="1">
    <citation type="submission" date="2022-02" db="EMBL/GenBank/DDBJ databases">
        <authorList>
            <person name="Pu M."/>
            <person name="Li Y."/>
            <person name="Han P."/>
            <person name="Fan H."/>
            <person name="Tong Y."/>
        </authorList>
    </citation>
    <scope>NUCLEOTIDE SEQUENCE [LARGE SCALE GENOMIC DNA]</scope>
</reference>
<keyword evidence="1" id="KW-1133">Transmembrane helix</keyword>
<feature type="transmembrane region" description="Helical" evidence="1">
    <location>
        <begin position="56"/>
        <end position="78"/>
    </location>
</feature>
<name>A0AAE9GD59_9CAUD</name>
<evidence type="ECO:0000313" key="2">
    <source>
        <dbReference type="EMBL" id="UNY50317.1"/>
    </source>
</evidence>
<protein>
    <submittedName>
        <fullName evidence="2">Uncharacterized protein</fullName>
    </submittedName>
</protein>
<keyword evidence="3" id="KW-1185">Reference proteome</keyword>
<proteinExistence type="predicted"/>